<dbReference type="AlphaFoldDB" id="F4XJJ8"/>
<proteinExistence type="predicted"/>
<keyword evidence="2" id="KW-1185">Reference proteome</keyword>
<dbReference type="EMBL" id="GL890823">
    <property type="protein sequence ID" value="EGJ35278.1"/>
    <property type="molecule type" value="Genomic_DNA"/>
</dbReference>
<evidence type="ECO:0000313" key="1">
    <source>
        <dbReference type="EMBL" id="EGJ35278.1"/>
    </source>
</evidence>
<evidence type="ECO:0000313" key="2">
    <source>
        <dbReference type="Proteomes" id="UP000003959"/>
    </source>
</evidence>
<name>F4XJJ8_9CYAN</name>
<organism evidence="1 2">
    <name type="scientific">Moorena producens 3L</name>
    <dbReference type="NCBI Taxonomy" id="489825"/>
    <lineage>
        <taxon>Bacteria</taxon>
        <taxon>Bacillati</taxon>
        <taxon>Cyanobacteriota</taxon>
        <taxon>Cyanophyceae</taxon>
        <taxon>Coleofasciculales</taxon>
        <taxon>Coleofasciculaceae</taxon>
        <taxon>Moorena</taxon>
    </lineage>
</organism>
<dbReference type="Proteomes" id="UP000003959">
    <property type="component" value="Unassembled WGS sequence"/>
</dbReference>
<protein>
    <submittedName>
        <fullName evidence="1">Uncharacterized protein</fullName>
    </submittedName>
</protein>
<accession>F4XJJ8</accession>
<reference evidence="2" key="1">
    <citation type="journal article" date="2011" name="Proc. Natl. Acad. Sci. U.S.A.">
        <title>Genomic insights into the physiology and ecology of the marine filamentous cyanobacterium Lyngbya majuscula.</title>
        <authorList>
            <person name="Jones A.C."/>
            <person name="Monroe E.A."/>
            <person name="Podell S."/>
            <person name="Hess W.R."/>
            <person name="Klages S."/>
            <person name="Esquenazi E."/>
            <person name="Niessen S."/>
            <person name="Hoover H."/>
            <person name="Rothmann M."/>
            <person name="Lasken R.S."/>
            <person name="Yates J.R.III."/>
            <person name="Reinhardt R."/>
            <person name="Kube M."/>
            <person name="Burkart M.D."/>
            <person name="Allen E.E."/>
            <person name="Dorrestein P.C."/>
            <person name="Gerwick W.H."/>
            <person name="Gerwick L."/>
        </authorList>
    </citation>
    <scope>NUCLEOTIDE SEQUENCE [LARGE SCALE GENOMIC DNA]</scope>
    <source>
        <strain evidence="2">3L</strain>
    </source>
</reference>
<sequence length="85" mass="9712">MQASYSNEDIFFSPARELFEEIVEWLGSDRVCGARAWGVREQITGERVRTIKTATAAVILIDVVMTRLKVSVWVVTKPEELIRRS</sequence>
<gene>
    <name evidence="1" type="ORF">LYNGBM3L_06660</name>
</gene>
<dbReference type="HOGENOM" id="CLU_2509045_0_0_3"/>